<feature type="compositionally biased region" description="Basic residues" evidence="2">
    <location>
        <begin position="338"/>
        <end position="352"/>
    </location>
</feature>
<evidence type="ECO:0000256" key="1">
    <source>
        <dbReference type="SAM" id="Coils"/>
    </source>
</evidence>
<dbReference type="SUPFAM" id="SSF81301">
    <property type="entry name" value="Nucleotidyltransferase"/>
    <property type="match status" value="1"/>
</dbReference>
<evidence type="ECO:0000313" key="5">
    <source>
        <dbReference type="Proteomes" id="UP000597617"/>
    </source>
</evidence>
<gene>
    <name evidence="4" type="ORF">I2I05_19070</name>
</gene>
<feature type="region of interest" description="Disordered" evidence="2">
    <location>
        <begin position="330"/>
        <end position="360"/>
    </location>
</feature>
<name>A0ABS0IMD2_9BACT</name>
<organism evidence="4 5">
    <name type="scientific">Hymenobacter jeongseonensis</name>
    <dbReference type="NCBI Taxonomy" id="2791027"/>
    <lineage>
        <taxon>Bacteria</taxon>
        <taxon>Pseudomonadati</taxon>
        <taxon>Bacteroidota</taxon>
        <taxon>Cytophagia</taxon>
        <taxon>Cytophagales</taxon>
        <taxon>Hymenobacteraceae</taxon>
        <taxon>Hymenobacter</taxon>
    </lineage>
</organism>
<keyword evidence="5" id="KW-1185">Reference proteome</keyword>
<dbReference type="PANTHER" id="PTHR41773:SF1">
    <property type="entry name" value="RELA_SPOT DOMAIN-CONTAINING PROTEIN"/>
    <property type="match status" value="1"/>
</dbReference>
<evidence type="ECO:0000259" key="3">
    <source>
        <dbReference type="SMART" id="SM00954"/>
    </source>
</evidence>
<keyword evidence="1" id="KW-0175">Coiled coil</keyword>
<evidence type="ECO:0000256" key="2">
    <source>
        <dbReference type="SAM" id="MobiDB-lite"/>
    </source>
</evidence>
<proteinExistence type="predicted"/>
<dbReference type="SMART" id="SM00954">
    <property type="entry name" value="RelA_SpoT"/>
    <property type="match status" value="1"/>
</dbReference>
<feature type="domain" description="RelA/SpoT" evidence="3">
    <location>
        <begin position="55"/>
        <end position="194"/>
    </location>
</feature>
<dbReference type="InterPro" id="IPR043519">
    <property type="entry name" value="NT_sf"/>
</dbReference>
<dbReference type="Proteomes" id="UP000597617">
    <property type="component" value="Unassembled WGS sequence"/>
</dbReference>
<dbReference type="InterPro" id="IPR007685">
    <property type="entry name" value="RelA_SpoT"/>
</dbReference>
<evidence type="ECO:0000313" key="4">
    <source>
        <dbReference type="EMBL" id="MBF9239503.1"/>
    </source>
</evidence>
<dbReference type="Gene3D" id="3.30.460.10">
    <property type="entry name" value="Beta Polymerase, domain 2"/>
    <property type="match status" value="1"/>
</dbReference>
<dbReference type="EMBL" id="JADQDQ010000013">
    <property type="protein sequence ID" value="MBF9239503.1"/>
    <property type="molecule type" value="Genomic_DNA"/>
</dbReference>
<sequence>MSTEKDTELKEAGLTSEGMQAIRQDFVKKVTSYEHTAQYITNLLLKTPGVHSVRYRVKNPLHLHKKIVRKKLENNERVITLATYEEEITDLAGIRILHLFKSDWQHIHKFIMNTWTLKERPIAYHRQGDSPAFLKMFEECDIKEHPYGYRSVHYIIETSPTKAKRYIELQVRTIFEEGWSEIDHKVRYPSFSDNPLTNSLLMILNRLAGSADEMSSFVQELSIHLEQSQHELEKMQEERDEQIAKLNSLIDNPETSKQIKSTLEGVAKSISHSPQFILPPDAMAGVLNVIKSNFLSINEGIFRNAGAGGLANLHQTNAIDKVMDMVAEEAEKTNQHLQRQKKGIKTKRKPKPKPTTSPDA</sequence>
<reference evidence="4 5" key="1">
    <citation type="submission" date="2020-11" db="EMBL/GenBank/DDBJ databases">
        <authorList>
            <person name="Kim M.K."/>
        </authorList>
    </citation>
    <scope>NUCLEOTIDE SEQUENCE [LARGE SCALE GENOMIC DNA]</scope>
    <source>
        <strain evidence="4 5">BT683</strain>
    </source>
</reference>
<feature type="coiled-coil region" evidence="1">
    <location>
        <begin position="218"/>
        <end position="252"/>
    </location>
</feature>
<dbReference type="RefSeq" id="WP_196283855.1">
    <property type="nucleotide sequence ID" value="NZ_JADQDQ010000013.1"/>
</dbReference>
<dbReference type="Pfam" id="PF04607">
    <property type="entry name" value="RelA_SpoT"/>
    <property type="match status" value="1"/>
</dbReference>
<dbReference type="PANTHER" id="PTHR41773">
    <property type="entry name" value="GTP PYROPHOSPHATASE-RELATED"/>
    <property type="match status" value="1"/>
</dbReference>
<protein>
    <submittedName>
        <fullName evidence="4">RelA/SpoT domain-containing protein</fullName>
    </submittedName>
</protein>
<comment type="caution">
    <text evidence="4">The sequence shown here is derived from an EMBL/GenBank/DDBJ whole genome shotgun (WGS) entry which is preliminary data.</text>
</comment>
<accession>A0ABS0IMD2</accession>
<dbReference type="CDD" id="cd05399">
    <property type="entry name" value="NT_Rel-Spo_like"/>
    <property type="match status" value="1"/>
</dbReference>